<protein>
    <submittedName>
        <fullName evidence="1">Heat-shock protein</fullName>
    </submittedName>
</protein>
<sequence length="64" mass="7461">MLGECRALLHDFSLQAQYPDRWQWQPDPVRGYSVHGAYRLLTSQQPATLDVAEELIWHTQVPLK</sequence>
<feature type="non-terminal residue" evidence="1">
    <location>
        <position position="64"/>
    </location>
</feature>
<comment type="caution">
    <text evidence="1">The sequence shown here is derived from an EMBL/GenBank/DDBJ whole genome shotgun (WGS) entry which is preliminary data.</text>
</comment>
<name>A0A392MR90_9FABA</name>
<dbReference type="PANTHER" id="PTHR36617:SF5">
    <property type="entry name" value="OS05G0421675 PROTEIN"/>
    <property type="match status" value="1"/>
</dbReference>
<keyword evidence="2" id="KW-1185">Reference proteome</keyword>
<dbReference type="PANTHER" id="PTHR36617">
    <property type="entry name" value="PROTEIN, PUTATIVE-RELATED"/>
    <property type="match status" value="1"/>
</dbReference>
<dbReference type="AlphaFoldDB" id="A0A392MR90"/>
<reference evidence="1 2" key="1">
    <citation type="journal article" date="2018" name="Front. Plant Sci.">
        <title>Red Clover (Trifolium pratense) and Zigzag Clover (T. medium) - A Picture of Genomic Similarities and Differences.</title>
        <authorList>
            <person name="Dluhosova J."/>
            <person name="Istvanek J."/>
            <person name="Nedelnik J."/>
            <person name="Repkova J."/>
        </authorList>
    </citation>
    <scope>NUCLEOTIDE SEQUENCE [LARGE SCALE GENOMIC DNA]</scope>
    <source>
        <strain evidence="2">cv. 10/8</strain>
        <tissue evidence="1">Leaf</tissue>
    </source>
</reference>
<organism evidence="1 2">
    <name type="scientific">Trifolium medium</name>
    <dbReference type="NCBI Taxonomy" id="97028"/>
    <lineage>
        <taxon>Eukaryota</taxon>
        <taxon>Viridiplantae</taxon>
        <taxon>Streptophyta</taxon>
        <taxon>Embryophyta</taxon>
        <taxon>Tracheophyta</taxon>
        <taxon>Spermatophyta</taxon>
        <taxon>Magnoliopsida</taxon>
        <taxon>eudicotyledons</taxon>
        <taxon>Gunneridae</taxon>
        <taxon>Pentapetalae</taxon>
        <taxon>rosids</taxon>
        <taxon>fabids</taxon>
        <taxon>Fabales</taxon>
        <taxon>Fabaceae</taxon>
        <taxon>Papilionoideae</taxon>
        <taxon>50 kb inversion clade</taxon>
        <taxon>NPAAA clade</taxon>
        <taxon>Hologalegina</taxon>
        <taxon>IRL clade</taxon>
        <taxon>Trifolieae</taxon>
        <taxon>Trifolium</taxon>
    </lineage>
</organism>
<evidence type="ECO:0000313" key="1">
    <source>
        <dbReference type="EMBL" id="MCH90030.1"/>
    </source>
</evidence>
<dbReference type="Proteomes" id="UP000265520">
    <property type="component" value="Unassembled WGS sequence"/>
</dbReference>
<gene>
    <name evidence="1" type="ORF">A2U01_0010936</name>
</gene>
<accession>A0A392MR90</accession>
<dbReference type="EMBL" id="LXQA010017454">
    <property type="protein sequence ID" value="MCH90030.1"/>
    <property type="molecule type" value="Genomic_DNA"/>
</dbReference>
<evidence type="ECO:0000313" key="2">
    <source>
        <dbReference type="Proteomes" id="UP000265520"/>
    </source>
</evidence>
<proteinExistence type="predicted"/>